<organism evidence="2">
    <name type="scientific">Glycine max</name>
    <name type="common">Soybean</name>
    <name type="synonym">Glycine hispida</name>
    <dbReference type="NCBI Taxonomy" id="3847"/>
    <lineage>
        <taxon>Eukaryota</taxon>
        <taxon>Viridiplantae</taxon>
        <taxon>Streptophyta</taxon>
        <taxon>Embryophyta</taxon>
        <taxon>Tracheophyta</taxon>
        <taxon>Spermatophyta</taxon>
        <taxon>Magnoliopsida</taxon>
        <taxon>eudicotyledons</taxon>
        <taxon>Gunneridae</taxon>
        <taxon>Pentapetalae</taxon>
        <taxon>rosids</taxon>
        <taxon>fabids</taxon>
        <taxon>Fabales</taxon>
        <taxon>Fabaceae</taxon>
        <taxon>Papilionoideae</taxon>
        <taxon>50 kb inversion clade</taxon>
        <taxon>NPAAA clade</taxon>
        <taxon>indigoferoid/millettioid clade</taxon>
        <taxon>Phaseoleae</taxon>
        <taxon>Glycine</taxon>
        <taxon>Glycine subgen. Soja</taxon>
    </lineage>
</organism>
<protein>
    <submittedName>
        <fullName evidence="1 2">Uncharacterized protein</fullName>
    </submittedName>
</protein>
<dbReference type="InParanoid" id="K7LDZ2"/>
<dbReference type="EMBL" id="CM000842">
    <property type="protein sequence ID" value="KRH38601.1"/>
    <property type="molecule type" value="Genomic_DNA"/>
</dbReference>
<gene>
    <name evidence="1" type="ORF">GLYMA_09G145900</name>
</gene>
<dbReference type="HOGENOM" id="CLU_2578648_0_0_1"/>
<accession>K7LDZ2</accession>
<evidence type="ECO:0000313" key="2">
    <source>
        <dbReference type="EnsemblPlants" id="KRH38601"/>
    </source>
</evidence>
<proteinExistence type="predicted"/>
<sequence>MASTSDVVDCLDEEAFQNVGGANVWTHGGASNIMKALNPAFDSKEELLVPSWDLSPMLWGTLQLSSRWSIYARNRVSREQL</sequence>
<dbReference type="PaxDb" id="3847-GLYMA09G26953.1"/>
<reference evidence="1" key="3">
    <citation type="submission" date="2018-07" db="EMBL/GenBank/DDBJ databases">
        <title>WGS assembly of Glycine max.</title>
        <authorList>
            <person name="Schmutz J."/>
            <person name="Cannon S."/>
            <person name="Schlueter J."/>
            <person name="Ma J."/>
            <person name="Mitros T."/>
            <person name="Nelson W."/>
            <person name="Hyten D."/>
            <person name="Song Q."/>
            <person name="Thelen J."/>
            <person name="Cheng J."/>
            <person name="Xu D."/>
            <person name="Hellsten U."/>
            <person name="May G."/>
            <person name="Yu Y."/>
            <person name="Sakurai T."/>
            <person name="Umezawa T."/>
            <person name="Bhattacharyya M."/>
            <person name="Sandhu D."/>
            <person name="Valliyodan B."/>
            <person name="Lindquist E."/>
            <person name="Peto M."/>
            <person name="Grant D."/>
            <person name="Shu S."/>
            <person name="Goodstein D."/>
            <person name="Barry K."/>
            <person name="Futrell-Griggs M."/>
            <person name="Abernathy B."/>
            <person name="Du J."/>
            <person name="Tian Z."/>
            <person name="Zhu L."/>
            <person name="Gill N."/>
            <person name="Joshi T."/>
            <person name="Libault M."/>
            <person name="Sethuraman A."/>
            <person name="Zhang X."/>
            <person name="Shinozaki K."/>
            <person name="Nguyen H."/>
            <person name="Wing R."/>
            <person name="Cregan P."/>
            <person name="Specht J."/>
            <person name="Grimwood J."/>
            <person name="Rokhsar D."/>
            <person name="Stacey G."/>
            <person name="Shoemaker R."/>
            <person name="Jackson S."/>
        </authorList>
    </citation>
    <scope>NUCLEOTIDE SEQUENCE</scope>
    <source>
        <tissue evidence="1">Callus</tissue>
    </source>
</reference>
<dbReference type="EnsemblPlants" id="KRH38601">
    <property type="protein sequence ID" value="KRH38601"/>
    <property type="gene ID" value="GLYMA_09G145900"/>
</dbReference>
<dbReference type="Proteomes" id="UP000008827">
    <property type="component" value="Chromosome 9"/>
</dbReference>
<evidence type="ECO:0000313" key="3">
    <source>
        <dbReference type="Proteomes" id="UP000008827"/>
    </source>
</evidence>
<evidence type="ECO:0000313" key="1">
    <source>
        <dbReference type="EMBL" id="KRH38601.1"/>
    </source>
</evidence>
<dbReference type="Gramene" id="KRH38601">
    <property type="protein sequence ID" value="KRH38601"/>
    <property type="gene ID" value="GLYMA_09G145900"/>
</dbReference>
<keyword evidence="3" id="KW-1185">Reference proteome</keyword>
<dbReference type="AlphaFoldDB" id="K7LDZ2"/>
<reference evidence="2" key="2">
    <citation type="submission" date="2018-02" db="UniProtKB">
        <authorList>
            <consortium name="EnsemblPlants"/>
        </authorList>
    </citation>
    <scope>IDENTIFICATION</scope>
    <source>
        <strain evidence="2">Williams 82</strain>
    </source>
</reference>
<reference evidence="1 2" key="1">
    <citation type="journal article" date="2010" name="Nature">
        <title>Genome sequence of the palaeopolyploid soybean.</title>
        <authorList>
            <person name="Schmutz J."/>
            <person name="Cannon S.B."/>
            <person name="Schlueter J."/>
            <person name="Ma J."/>
            <person name="Mitros T."/>
            <person name="Nelson W."/>
            <person name="Hyten D.L."/>
            <person name="Song Q."/>
            <person name="Thelen J.J."/>
            <person name="Cheng J."/>
            <person name="Xu D."/>
            <person name="Hellsten U."/>
            <person name="May G.D."/>
            <person name="Yu Y."/>
            <person name="Sakurai T."/>
            <person name="Umezawa T."/>
            <person name="Bhattacharyya M.K."/>
            <person name="Sandhu D."/>
            <person name="Valliyodan B."/>
            <person name="Lindquist E."/>
            <person name="Peto M."/>
            <person name="Grant D."/>
            <person name="Shu S."/>
            <person name="Goodstein D."/>
            <person name="Barry K."/>
            <person name="Futrell-Griggs M."/>
            <person name="Abernathy B."/>
            <person name="Du J."/>
            <person name="Tian Z."/>
            <person name="Zhu L."/>
            <person name="Gill N."/>
            <person name="Joshi T."/>
            <person name="Libault M."/>
            <person name="Sethuraman A."/>
            <person name="Zhang X.-C."/>
            <person name="Shinozaki K."/>
            <person name="Nguyen H.T."/>
            <person name="Wing R.A."/>
            <person name="Cregan P."/>
            <person name="Specht J."/>
            <person name="Grimwood J."/>
            <person name="Rokhsar D."/>
            <person name="Stacey G."/>
            <person name="Shoemaker R.C."/>
            <person name="Jackson S.A."/>
        </authorList>
    </citation>
    <scope>NUCLEOTIDE SEQUENCE [LARGE SCALE GENOMIC DNA]</scope>
    <source>
        <strain evidence="2">cv. Williams 82</strain>
        <tissue evidence="1">Callus</tissue>
    </source>
</reference>
<name>K7LDZ2_SOYBN</name>